<gene>
    <name evidence="2" type="ORF">F2Q70_00013505</name>
</gene>
<reference evidence="2" key="1">
    <citation type="submission" date="2019-12" db="EMBL/GenBank/DDBJ databases">
        <title>Genome sequencing and annotation of Brassica cretica.</title>
        <authorList>
            <person name="Studholme D.J."/>
            <person name="Sarris P.F."/>
        </authorList>
    </citation>
    <scope>NUCLEOTIDE SEQUENCE</scope>
    <source>
        <strain evidence="2">PFS-102/07</strain>
        <tissue evidence="2">Leaf</tissue>
    </source>
</reference>
<feature type="compositionally biased region" description="Basic and acidic residues" evidence="1">
    <location>
        <begin position="170"/>
        <end position="184"/>
    </location>
</feature>
<comment type="caution">
    <text evidence="2">The sequence shown here is derived from an EMBL/GenBank/DDBJ whole genome shotgun (WGS) entry which is preliminary data.</text>
</comment>
<protein>
    <submittedName>
        <fullName evidence="2">Uncharacterized protein</fullName>
    </submittedName>
</protein>
<dbReference type="AlphaFoldDB" id="A0A8S9MAC9"/>
<accession>A0A8S9MAC9</accession>
<evidence type="ECO:0000313" key="2">
    <source>
        <dbReference type="EMBL" id="KAF2615972.1"/>
    </source>
</evidence>
<feature type="region of interest" description="Disordered" evidence="1">
    <location>
        <begin position="158"/>
        <end position="202"/>
    </location>
</feature>
<proteinExistence type="predicted"/>
<dbReference type="EMBL" id="QGKY02000089">
    <property type="protein sequence ID" value="KAF2615972.1"/>
    <property type="molecule type" value="Genomic_DNA"/>
</dbReference>
<evidence type="ECO:0000256" key="1">
    <source>
        <dbReference type="SAM" id="MobiDB-lite"/>
    </source>
</evidence>
<organism evidence="2">
    <name type="scientific">Brassica cretica</name>
    <name type="common">Mustard</name>
    <dbReference type="NCBI Taxonomy" id="69181"/>
    <lineage>
        <taxon>Eukaryota</taxon>
        <taxon>Viridiplantae</taxon>
        <taxon>Streptophyta</taxon>
        <taxon>Embryophyta</taxon>
        <taxon>Tracheophyta</taxon>
        <taxon>Spermatophyta</taxon>
        <taxon>Magnoliopsida</taxon>
        <taxon>eudicotyledons</taxon>
        <taxon>Gunneridae</taxon>
        <taxon>Pentapetalae</taxon>
        <taxon>rosids</taxon>
        <taxon>malvids</taxon>
        <taxon>Brassicales</taxon>
        <taxon>Brassicaceae</taxon>
        <taxon>Brassiceae</taxon>
        <taxon>Brassica</taxon>
    </lineage>
</organism>
<name>A0A8S9MAC9_BRACR</name>
<sequence>MCVSNEFFWIGGRIWVIDCNQTRTLERIAGRLLEGKTIRFDVKIEALPIGRPAGVVNNHIVVGPHLNREQSIPHGLSVGQLFKSHAHRDIDLRRRHHQRYRNTERAIQELAHRCVMTSRIRCDESRNRKPELGLALKGEAQVEEEQPRNCRRVQVILARPSPSSDEEEDKQVHDSHEYSSKRPNENVGPEGSNDLRNKLRRKSQITDRIHDYNGDLRTIIEESKARKVEDSSARSHLRPRVIDLRDSSKSTPSLSTNWGAYCWTWTLSPTRLIR</sequence>